<organism evidence="2 3">
    <name type="scientific">Triparma laevis f. inornata</name>
    <dbReference type="NCBI Taxonomy" id="1714386"/>
    <lineage>
        <taxon>Eukaryota</taxon>
        <taxon>Sar</taxon>
        <taxon>Stramenopiles</taxon>
        <taxon>Ochrophyta</taxon>
        <taxon>Bolidophyceae</taxon>
        <taxon>Parmales</taxon>
        <taxon>Triparmaceae</taxon>
        <taxon>Triparma</taxon>
    </lineage>
</organism>
<evidence type="ECO:0000313" key="3">
    <source>
        <dbReference type="Proteomes" id="UP001162640"/>
    </source>
</evidence>
<proteinExistence type="predicted"/>
<feature type="non-terminal residue" evidence="2">
    <location>
        <position position="1"/>
    </location>
</feature>
<gene>
    <name evidence="2" type="ORF">TL16_g12136</name>
</gene>
<accession>A0A9W7EV41</accession>
<sequence>NVGFCGSAGKKLLVTEKQISDFTRTDSYHALSSHGGGLKNVDVELGKLREEKINPMHDEEEGGEKILSREGEVMKSPEKNIEKGDSVKNFEERFKDQMEGVARKAVGAKGTEATEAVNQEALCRLMSGVVAGMGLEKLNIGINWMQSFGVVLQFEMEWPESFKEFFSFLKIFTFNFGIFMGIGGAVTIVLSLLIPAYLIYEFDAGLTRERKYFGYWQ</sequence>
<keyword evidence="1" id="KW-0812">Transmembrane</keyword>
<evidence type="ECO:0000313" key="2">
    <source>
        <dbReference type="EMBL" id="GMH91727.1"/>
    </source>
</evidence>
<dbReference type="Proteomes" id="UP001162640">
    <property type="component" value="Unassembled WGS sequence"/>
</dbReference>
<name>A0A9W7EV41_9STRA</name>
<protein>
    <submittedName>
        <fullName evidence="2">Uncharacterized protein</fullName>
    </submittedName>
</protein>
<keyword evidence="1" id="KW-1133">Transmembrane helix</keyword>
<keyword evidence="1" id="KW-0472">Membrane</keyword>
<feature type="transmembrane region" description="Helical" evidence="1">
    <location>
        <begin position="176"/>
        <end position="200"/>
    </location>
</feature>
<reference evidence="3" key="1">
    <citation type="journal article" date="2023" name="Commun. Biol.">
        <title>Genome analysis of Parmales, the sister group of diatoms, reveals the evolutionary specialization of diatoms from phago-mixotrophs to photoautotrophs.</title>
        <authorList>
            <person name="Ban H."/>
            <person name="Sato S."/>
            <person name="Yoshikawa S."/>
            <person name="Yamada K."/>
            <person name="Nakamura Y."/>
            <person name="Ichinomiya M."/>
            <person name="Sato N."/>
            <person name="Blanc-Mathieu R."/>
            <person name="Endo H."/>
            <person name="Kuwata A."/>
            <person name="Ogata H."/>
        </authorList>
    </citation>
    <scope>NUCLEOTIDE SEQUENCE [LARGE SCALE GENOMIC DNA]</scope>
</reference>
<evidence type="ECO:0000256" key="1">
    <source>
        <dbReference type="SAM" id="Phobius"/>
    </source>
</evidence>
<comment type="caution">
    <text evidence="2">The sequence shown here is derived from an EMBL/GenBank/DDBJ whole genome shotgun (WGS) entry which is preliminary data.</text>
</comment>
<dbReference type="EMBL" id="BLQM01000478">
    <property type="protein sequence ID" value="GMH91727.1"/>
    <property type="molecule type" value="Genomic_DNA"/>
</dbReference>
<dbReference type="AlphaFoldDB" id="A0A9W7EV41"/>